<comment type="caution">
    <text evidence="3">The sequence shown here is derived from an EMBL/GenBank/DDBJ whole genome shotgun (WGS) entry which is preliminary data.</text>
</comment>
<evidence type="ECO:0000313" key="3">
    <source>
        <dbReference type="EMBL" id="SUD97196.1"/>
    </source>
</evidence>
<keyword evidence="2" id="KW-0732">Signal</keyword>
<feature type="compositionally biased region" description="Basic and acidic residues" evidence="1">
    <location>
        <begin position="97"/>
        <end position="146"/>
    </location>
</feature>
<feature type="chain" id="PRO_5042527000" evidence="2">
    <location>
        <begin position="22"/>
        <end position="146"/>
    </location>
</feature>
<proteinExistence type="predicted"/>
<name>A0AAJ5D4Q3_9RALS</name>
<gene>
    <name evidence="3" type="ORF">NCTC10894_01548</name>
</gene>
<evidence type="ECO:0000256" key="2">
    <source>
        <dbReference type="SAM" id="SignalP"/>
    </source>
</evidence>
<feature type="region of interest" description="Disordered" evidence="1">
    <location>
        <begin position="29"/>
        <end position="146"/>
    </location>
</feature>
<dbReference type="RefSeq" id="WP_062738497.1">
    <property type="nucleotide sequence ID" value="NZ_BAAAEC010000004.1"/>
</dbReference>
<evidence type="ECO:0000313" key="4">
    <source>
        <dbReference type="Proteomes" id="UP000255008"/>
    </source>
</evidence>
<dbReference type="Proteomes" id="UP000255008">
    <property type="component" value="Unassembled WGS sequence"/>
</dbReference>
<protein>
    <submittedName>
        <fullName evidence="3">Uncharacterized protein</fullName>
    </submittedName>
</protein>
<organism evidence="3 4">
    <name type="scientific">Ralstonia mannitolilytica</name>
    <dbReference type="NCBI Taxonomy" id="105219"/>
    <lineage>
        <taxon>Bacteria</taxon>
        <taxon>Pseudomonadati</taxon>
        <taxon>Pseudomonadota</taxon>
        <taxon>Betaproteobacteria</taxon>
        <taxon>Burkholderiales</taxon>
        <taxon>Burkholderiaceae</taxon>
        <taxon>Ralstonia</taxon>
    </lineage>
</organism>
<evidence type="ECO:0000256" key="1">
    <source>
        <dbReference type="SAM" id="MobiDB-lite"/>
    </source>
</evidence>
<accession>A0AAJ5D4Q3</accession>
<sequence length="146" mass="17027">MKTSHTLIAALLAVAGTAAFAQTTPVQQVQQDNQQIRQDNRDIRHDNRDIRRDRADIAKDKAALADERAERNAAQRREDRDLANGNVKGAEYWNKQRAQDQHQINAERRDLRHDRKDLRHDVKDRNHDVRARNDEVRERNHAAAKM</sequence>
<feature type="signal peptide" evidence="2">
    <location>
        <begin position="1"/>
        <end position="21"/>
    </location>
</feature>
<feature type="compositionally biased region" description="Basic and acidic residues" evidence="1">
    <location>
        <begin position="38"/>
        <end position="82"/>
    </location>
</feature>
<dbReference type="AlphaFoldDB" id="A0AAJ5D4Q3"/>
<reference evidence="3 4" key="1">
    <citation type="submission" date="2018-06" db="EMBL/GenBank/DDBJ databases">
        <authorList>
            <consortium name="Pathogen Informatics"/>
            <person name="Doyle S."/>
        </authorList>
    </citation>
    <scope>NUCLEOTIDE SEQUENCE [LARGE SCALE GENOMIC DNA]</scope>
    <source>
        <strain evidence="3 4">NCTC10894</strain>
    </source>
</reference>
<dbReference type="EMBL" id="UGVE01000001">
    <property type="protein sequence ID" value="SUD97196.1"/>
    <property type="molecule type" value="Genomic_DNA"/>
</dbReference>